<dbReference type="EC" id="2.7.13.3" evidence="2"/>
<dbReference type="SUPFAM" id="SSF55874">
    <property type="entry name" value="ATPase domain of HSP90 chaperone/DNA topoisomerase II/histidine kinase"/>
    <property type="match status" value="1"/>
</dbReference>
<keyword evidence="4" id="KW-0808">Transferase</keyword>
<evidence type="ECO:0000256" key="2">
    <source>
        <dbReference type="ARBA" id="ARBA00012438"/>
    </source>
</evidence>
<reference evidence="11 12" key="1">
    <citation type="submission" date="2017-05" db="EMBL/GenBank/DDBJ databases">
        <title>Vagococcus spp. assemblies.</title>
        <authorList>
            <person name="Gulvik C.A."/>
        </authorList>
    </citation>
    <scope>NUCLEOTIDE SEQUENCE [LARGE SCALE GENOMIC DNA]</scope>
    <source>
        <strain evidence="11 12">SS1714</strain>
    </source>
</reference>
<dbReference type="Pfam" id="PF12282">
    <property type="entry name" value="GAF_PdtaS"/>
    <property type="match status" value="1"/>
</dbReference>
<evidence type="ECO:0000256" key="8">
    <source>
        <dbReference type="ARBA" id="ARBA00023012"/>
    </source>
</evidence>
<dbReference type="Pfam" id="PF02518">
    <property type="entry name" value="HATPase_c"/>
    <property type="match status" value="1"/>
</dbReference>
<proteinExistence type="predicted"/>
<dbReference type="InterPro" id="IPR022066">
    <property type="entry name" value="PdtaS_GAF"/>
</dbReference>
<dbReference type="Gene3D" id="3.30.450.20">
    <property type="entry name" value="PAS domain"/>
    <property type="match status" value="1"/>
</dbReference>
<comment type="caution">
    <text evidence="11">The sequence shown here is derived from an EMBL/GenBank/DDBJ whole genome shotgun (WGS) entry which is preliminary data.</text>
</comment>
<dbReference type="AlphaFoldDB" id="A0A430B6Z8"/>
<evidence type="ECO:0000259" key="9">
    <source>
        <dbReference type="PROSITE" id="PS50109"/>
    </source>
</evidence>
<dbReference type="PROSITE" id="PS50109">
    <property type="entry name" value="HIS_KIN"/>
    <property type="match status" value="1"/>
</dbReference>
<sequence>MIDKNIYELSHKYSSLSDSDIDELIKEARKIEETNRYQEEDVFIDILSDVTDEAVVVYHRPPKDNDSIYKDNVVGKIAKRLNEPGVYRTFETALITEGLLAKTQENQWIRQKVFPLRNNQKTIGVLIVEFPVKEIRSEGSNNVAANNMKVVDTTSLFYSTLMDNLDEAILIFDEDGYLIMNNDVANSYYFHFGYIEKIIGLHYDNLSLDTTTFEQLIYLKDTEKWKNVSKKEIVFGSSHFQMKRFFDKKTGMFTMILHDKTEIYNREVEIVEKSVAIKEIHHRVKNNLQSIVSLLRIQSRRSSNQEVVKLLRESENRILAISATHELLSRKVDNDVSLIEVLDLTISNCNRAFLDNKKVQIEKNIDPTIRMDSDKTVTVALIVNELIQNSFEHGFLTENQDNQIKVDVEKLEDNMVSVVIKDNGSGYNTEKSESNSLGLKIVTSYVKDKLRGKLKIISSRTGTSTYFSFKI</sequence>
<accession>A0A430B6Z8</accession>
<dbReference type="Pfam" id="PF07568">
    <property type="entry name" value="HisKA_2"/>
    <property type="match status" value="1"/>
</dbReference>
<evidence type="ECO:0000313" key="10">
    <source>
        <dbReference type="EMBL" id="MDT2832611.1"/>
    </source>
</evidence>
<dbReference type="RefSeq" id="WP_126792025.1">
    <property type="nucleotide sequence ID" value="NZ_CP060720.1"/>
</dbReference>
<dbReference type="GO" id="GO:0004673">
    <property type="term" value="F:protein histidine kinase activity"/>
    <property type="evidence" value="ECO:0007669"/>
    <property type="project" value="UniProtKB-EC"/>
</dbReference>
<dbReference type="InterPro" id="IPR011495">
    <property type="entry name" value="Sig_transdc_His_kin_sub2_dim/P"/>
</dbReference>
<evidence type="ECO:0000256" key="3">
    <source>
        <dbReference type="ARBA" id="ARBA00022553"/>
    </source>
</evidence>
<dbReference type="InterPro" id="IPR003594">
    <property type="entry name" value="HATPase_dom"/>
</dbReference>
<dbReference type="EMBL" id="NGKB01000003">
    <property type="protein sequence ID" value="RSU16038.1"/>
    <property type="molecule type" value="Genomic_DNA"/>
</dbReference>
<evidence type="ECO:0000256" key="5">
    <source>
        <dbReference type="ARBA" id="ARBA00022741"/>
    </source>
</evidence>
<keyword evidence="5" id="KW-0547">Nucleotide-binding</keyword>
<dbReference type="InterPro" id="IPR005467">
    <property type="entry name" value="His_kinase_dom"/>
</dbReference>
<dbReference type="Gene3D" id="3.30.450.280">
    <property type="entry name" value="GAF domain"/>
    <property type="match status" value="1"/>
</dbReference>
<dbReference type="Gene3D" id="3.30.565.10">
    <property type="entry name" value="Histidine kinase-like ATPase, C-terminal domain"/>
    <property type="match status" value="1"/>
</dbReference>
<evidence type="ECO:0000256" key="6">
    <source>
        <dbReference type="ARBA" id="ARBA00022777"/>
    </source>
</evidence>
<dbReference type="GeneID" id="95581467"/>
<dbReference type="Proteomes" id="UP000288028">
    <property type="component" value="Unassembled WGS sequence"/>
</dbReference>
<dbReference type="Proteomes" id="UP001268577">
    <property type="component" value="Unassembled WGS sequence"/>
</dbReference>
<dbReference type="InterPro" id="IPR038424">
    <property type="entry name" value="H_kinase_PdtaS_GAF_sf"/>
</dbReference>
<dbReference type="EMBL" id="JARQBZ010000001">
    <property type="protein sequence ID" value="MDT2832611.1"/>
    <property type="molecule type" value="Genomic_DNA"/>
</dbReference>
<keyword evidence="12" id="KW-1185">Reference proteome</keyword>
<name>A0A430B6Z8_9ENTE</name>
<evidence type="ECO:0000313" key="12">
    <source>
        <dbReference type="Proteomes" id="UP000288028"/>
    </source>
</evidence>
<comment type="catalytic activity">
    <reaction evidence="1">
        <text>ATP + protein L-histidine = ADP + protein N-phospho-L-histidine.</text>
        <dbReference type="EC" id="2.7.13.3"/>
    </reaction>
</comment>
<evidence type="ECO:0000256" key="1">
    <source>
        <dbReference type="ARBA" id="ARBA00000085"/>
    </source>
</evidence>
<dbReference type="InterPro" id="IPR036890">
    <property type="entry name" value="HATPase_C_sf"/>
</dbReference>
<evidence type="ECO:0000313" key="11">
    <source>
        <dbReference type="EMBL" id="RSU16038.1"/>
    </source>
</evidence>
<dbReference type="OrthoDB" id="9767435at2"/>
<keyword evidence="3" id="KW-0597">Phosphoprotein</keyword>
<organism evidence="11 12">
    <name type="scientific">Vagococcus carniphilus</name>
    <dbReference type="NCBI Taxonomy" id="218144"/>
    <lineage>
        <taxon>Bacteria</taxon>
        <taxon>Bacillati</taxon>
        <taxon>Bacillota</taxon>
        <taxon>Bacilli</taxon>
        <taxon>Lactobacillales</taxon>
        <taxon>Enterococcaceae</taxon>
        <taxon>Vagococcus</taxon>
    </lineage>
</organism>
<evidence type="ECO:0000256" key="4">
    <source>
        <dbReference type="ARBA" id="ARBA00022679"/>
    </source>
</evidence>
<evidence type="ECO:0000256" key="7">
    <source>
        <dbReference type="ARBA" id="ARBA00022840"/>
    </source>
</evidence>
<reference evidence="10" key="2">
    <citation type="submission" date="2023-03" db="EMBL/GenBank/DDBJ databases">
        <authorList>
            <person name="Shen W."/>
            <person name="Cai J."/>
        </authorList>
    </citation>
    <scope>NUCLEOTIDE SEQUENCE</scope>
    <source>
        <strain evidence="10">P96-3</strain>
    </source>
</reference>
<dbReference type="GO" id="GO:0000160">
    <property type="term" value="P:phosphorelay signal transduction system"/>
    <property type="evidence" value="ECO:0007669"/>
    <property type="project" value="UniProtKB-KW"/>
</dbReference>
<feature type="domain" description="Histidine kinase" evidence="9">
    <location>
        <begin position="279"/>
        <end position="471"/>
    </location>
</feature>
<gene>
    <name evidence="11" type="ORF">CBF28_03560</name>
    <name evidence="10" type="ORF">P7H70_00975</name>
</gene>
<keyword evidence="7" id="KW-0067">ATP-binding</keyword>
<protein>
    <recommendedName>
        <fullName evidence="2">histidine kinase</fullName>
        <ecNumber evidence="2">2.7.13.3</ecNumber>
    </recommendedName>
</protein>
<dbReference type="PANTHER" id="PTHR41523">
    <property type="entry name" value="TWO-COMPONENT SYSTEM SENSOR PROTEIN"/>
    <property type="match status" value="1"/>
</dbReference>
<keyword evidence="6 10" id="KW-0418">Kinase</keyword>
<keyword evidence="8" id="KW-0902">Two-component regulatory system</keyword>
<dbReference type="GO" id="GO:0005524">
    <property type="term" value="F:ATP binding"/>
    <property type="evidence" value="ECO:0007669"/>
    <property type="project" value="UniProtKB-KW"/>
</dbReference>
<dbReference type="PANTHER" id="PTHR41523:SF8">
    <property type="entry name" value="ETHYLENE RESPONSE SENSOR PROTEIN"/>
    <property type="match status" value="1"/>
</dbReference>